<proteinExistence type="inferred from homology"/>
<evidence type="ECO:0000256" key="4">
    <source>
        <dbReference type="ARBA" id="ARBA00022490"/>
    </source>
</evidence>
<evidence type="ECO:0000313" key="15">
    <source>
        <dbReference type="EMBL" id="RIX99228.1"/>
    </source>
</evidence>
<comment type="function">
    <text evidence="11">Site-specific tyrosine recombinase, which acts by catalyzing the cutting and rejoining of the recombining DNA molecules. The XerC-XerD complex is essential to convert dimers of the bacterial chromosome into monomers to permit their segregation at cell division. It also contributes to the segregational stability of plasmids.</text>
</comment>
<reference evidence="16" key="1">
    <citation type="submission" date="2018-09" db="EMBL/GenBank/DDBJ databases">
        <authorList>
            <person name="Tuo L."/>
        </authorList>
    </citation>
    <scope>NUCLEOTIDE SEQUENCE [LARGE SCALE GENOMIC DNA]</scope>
    <source>
        <strain evidence="16">M2BS4Y-1</strain>
    </source>
</reference>
<dbReference type="PROSITE" id="PS51900">
    <property type="entry name" value="CB"/>
    <property type="match status" value="1"/>
</dbReference>
<dbReference type="GO" id="GO:0051301">
    <property type="term" value="P:cell division"/>
    <property type="evidence" value="ECO:0007669"/>
    <property type="project" value="UniProtKB-KW"/>
</dbReference>
<accession>A0A3A1WQP6</accession>
<feature type="active site" evidence="11">
    <location>
        <position position="225"/>
    </location>
</feature>
<dbReference type="Gene3D" id="1.10.150.130">
    <property type="match status" value="1"/>
</dbReference>
<dbReference type="InterPro" id="IPR004107">
    <property type="entry name" value="Integrase_SAM-like_N"/>
</dbReference>
<evidence type="ECO:0000256" key="2">
    <source>
        <dbReference type="ARBA" id="ARBA00010450"/>
    </source>
</evidence>
<dbReference type="InterPro" id="IPR044068">
    <property type="entry name" value="CB"/>
</dbReference>
<evidence type="ECO:0000259" key="14">
    <source>
        <dbReference type="PROSITE" id="PS51900"/>
    </source>
</evidence>
<comment type="subunit">
    <text evidence="11">Forms a cyclic heterotetrameric complex composed of two molecules of XerC and two molecules of XerD.</text>
</comment>
<dbReference type="GO" id="GO:0006313">
    <property type="term" value="P:DNA transposition"/>
    <property type="evidence" value="ECO:0007669"/>
    <property type="project" value="UniProtKB-UniRule"/>
</dbReference>
<evidence type="ECO:0000256" key="10">
    <source>
        <dbReference type="ARBA" id="ARBA00023306"/>
    </source>
</evidence>
<feature type="active site" evidence="11">
    <location>
        <position position="249"/>
    </location>
</feature>
<gene>
    <name evidence="11" type="primary">xerD</name>
    <name evidence="15" type="ORF">D3218_15795</name>
</gene>
<evidence type="ECO:0000256" key="3">
    <source>
        <dbReference type="ARBA" id="ARBA00015810"/>
    </source>
</evidence>
<dbReference type="InterPro" id="IPR050090">
    <property type="entry name" value="Tyrosine_recombinase_XerCD"/>
</dbReference>
<dbReference type="PROSITE" id="PS51898">
    <property type="entry name" value="TYR_RECOMBINASE"/>
    <property type="match status" value="1"/>
</dbReference>
<keyword evidence="7 11" id="KW-0229">DNA integration</keyword>
<evidence type="ECO:0000256" key="6">
    <source>
        <dbReference type="ARBA" id="ARBA00022829"/>
    </source>
</evidence>
<keyword evidence="16" id="KW-1185">Reference proteome</keyword>
<comment type="similarity">
    <text evidence="2 11">Belongs to the 'phage' integrase family. XerD subfamily.</text>
</comment>
<dbReference type="InterPro" id="IPR010998">
    <property type="entry name" value="Integrase_recombinase_N"/>
</dbReference>
<keyword evidence="9 11" id="KW-0233">DNA recombination</keyword>
<name>A0A3A1WQP6_9HYPH</name>
<protein>
    <recommendedName>
        <fullName evidence="3 11">Tyrosine recombinase XerD</fullName>
    </recommendedName>
</protein>
<keyword evidence="4 11" id="KW-0963">Cytoplasm</keyword>
<dbReference type="EMBL" id="QYRN01000008">
    <property type="protein sequence ID" value="RIX99228.1"/>
    <property type="molecule type" value="Genomic_DNA"/>
</dbReference>
<dbReference type="InterPro" id="IPR011010">
    <property type="entry name" value="DNA_brk_join_enz"/>
</dbReference>
<evidence type="ECO:0000259" key="13">
    <source>
        <dbReference type="PROSITE" id="PS51898"/>
    </source>
</evidence>
<feature type="active site" evidence="11">
    <location>
        <position position="346"/>
    </location>
</feature>
<dbReference type="GO" id="GO:0007059">
    <property type="term" value="P:chromosome segregation"/>
    <property type="evidence" value="ECO:0007669"/>
    <property type="project" value="UniProtKB-UniRule"/>
</dbReference>
<feature type="region of interest" description="Disordered" evidence="12">
    <location>
        <begin position="1"/>
        <end position="62"/>
    </location>
</feature>
<dbReference type="InterPro" id="IPR023009">
    <property type="entry name" value="Tyrosine_recombinase_XerC/XerD"/>
</dbReference>
<dbReference type="InterPro" id="IPR013762">
    <property type="entry name" value="Integrase-like_cat_sf"/>
</dbReference>
<dbReference type="Pfam" id="PF02899">
    <property type="entry name" value="Phage_int_SAM_1"/>
    <property type="match status" value="1"/>
</dbReference>
<dbReference type="NCBIfam" id="NF001399">
    <property type="entry name" value="PRK00283.1"/>
    <property type="match status" value="1"/>
</dbReference>
<evidence type="ECO:0000256" key="8">
    <source>
        <dbReference type="ARBA" id="ARBA00023125"/>
    </source>
</evidence>
<keyword evidence="6 11" id="KW-0159">Chromosome partition</keyword>
<feature type="domain" description="Core-binding (CB)" evidence="14">
    <location>
        <begin position="69"/>
        <end position="154"/>
    </location>
</feature>
<dbReference type="PANTHER" id="PTHR30349:SF90">
    <property type="entry name" value="TYROSINE RECOMBINASE XERD"/>
    <property type="match status" value="1"/>
</dbReference>
<keyword evidence="10 11" id="KW-0131">Cell cycle</keyword>
<dbReference type="GO" id="GO:0009037">
    <property type="term" value="F:tyrosine-based site-specific recombinase activity"/>
    <property type="evidence" value="ECO:0007669"/>
    <property type="project" value="UniProtKB-UniRule"/>
</dbReference>
<evidence type="ECO:0000313" key="16">
    <source>
        <dbReference type="Proteomes" id="UP000265750"/>
    </source>
</evidence>
<evidence type="ECO:0000256" key="7">
    <source>
        <dbReference type="ARBA" id="ARBA00022908"/>
    </source>
</evidence>
<feature type="active site" evidence="11">
    <location>
        <position position="323"/>
    </location>
</feature>
<dbReference type="PANTHER" id="PTHR30349">
    <property type="entry name" value="PHAGE INTEGRASE-RELATED"/>
    <property type="match status" value="1"/>
</dbReference>
<dbReference type="InterPro" id="IPR002104">
    <property type="entry name" value="Integrase_catalytic"/>
</dbReference>
<dbReference type="InterPro" id="IPR011932">
    <property type="entry name" value="Recomb_XerD"/>
</dbReference>
<keyword evidence="8 11" id="KW-0238">DNA-binding</keyword>
<evidence type="ECO:0000256" key="5">
    <source>
        <dbReference type="ARBA" id="ARBA00022618"/>
    </source>
</evidence>
<evidence type="ECO:0000256" key="12">
    <source>
        <dbReference type="SAM" id="MobiDB-lite"/>
    </source>
</evidence>
<evidence type="ECO:0000256" key="1">
    <source>
        <dbReference type="ARBA" id="ARBA00004496"/>
    </source>
</evidence>
<feature type="active site" evidence="11">
    <location>
        <position position="320"/>
    </location>
</feature>
<dbReference type="SUPFAM" id="SSF56349">
    <property type="entry name" value="DNA breaking-rejoining enzymes"/>
    <property type="match status" value="1"/>
</dbReference>
<feature type="domain" description="Tyr recombinase" evidence="13">
    <location>
        <begin position="175"/>
        <end position="368"/>
    </location>
</feature>
<comment type="subcellular location">
    <subcellularLocation>
        <location evidence="1 11">Cytoplasm</location>
    </subcellularLocation>
</comment>
<feature type="active site" description="O-(3'-phospho-DNA)-tyrosine intermediate" evidence="11">
    <location>
        <position position="355"/>
    </location>
</feature>
<dbReference type="GO" id="GO:0005737">
    <property type="term" value="C:cytoplasm"/>
    <property type="evidence" value="ECO:0007669"/>
    <property type="project" value="UniProtKB-SubCell"/>
</dbReference>
<keyword evidence="5 11" id="KW-0132">Cell division</keyword>
<evidence type="ECO:0000256" key="11">
    <source>
        <dbReference type="HAMAP-Rule" id="MF_01807"/>
    </source>
</evidence>
<dbReference type="HAMAP" id="MF_01808">
    <property type="entry name" value="Recomb_XerC_XerD"/>
    <property type="match status" value="1"/>
</dbReference>
<dbReference type="GO" id="GO:0003677">
    <property type="term" value="F:DNA binding"/>
    <property type="evidence" value="ECO:0007669"/>
    <property type="project" value="UniProtKB-UniRule"/>
</dbReference>
<comment type="caution">
    <text evidence="15">The sequence shown here is derived from an EMBL/GenBank/DDBJ whole genome shotgun (WGS) entry which is preliminary data.</text>
</comment>
<dbReference type="OrthoDB" id="9801717at2"/>
<dbReference type="AlphaFoldDB" id="A0A3A1WQP6"/>
<evidence type="ECO:0000256" key="9">
    <source>
        <dbReference type="ARBA" id="ARBA00023172"/>
    </source>
</evidence>
<dbReference type="HAMAP" id="MF_01807">
    <property type="entry name" value="Recomb_XerD"/>
    <property type="match status" value="1"/>
</dbReference>
<organism evidence="15 16">
    <name type="scientific">Aureimonas flava</name>
    <dbReference type="NCBI Taxonomy" id="2320271"/>
    <lineage>
        <taxon>Bacteria</taxon>
        <taxon>Pseudomonadati</taxon>
        <taxon>Pseudomonadota</taxon>
        <taxon>Alphaproteobacteria</taxon>
        <taxon>Hyphomicrobiales</taxon>
        <taxon>Aurantimonadaceae</taxon>
        <taxon>Aureimonas</taxon>
    </lineage>
</organism>
<sequence>MPPDAHPDAPPDPSRARRRRGLRGDGGAGGLRGARARAGRGEGADPRPPARPGGTQHADRGRAVTVAPGRDGAHVDAFLEMMAVERGASENTLAAYRRDLEHARAALRAAGTPLWEVTTEAVRAYMAGLDAQGFAASSRQRRLSSLRQFFKFLYAEGRRPDDPTSPIEGSRKERAIPKILSETEVDRLIGEAEAAAGDPELRGAALARARRMHALVEILYATGLRVSELVALPRAVLRSRGSLIVVRGKGNKERMVPIGERARDAMEAFAASLRDLPGAGESWLFPGLSESGHMTRQAFARDLKGLAVRAGIAPARVSPHVLRHAFASHLLQNGADLRVVQELLGHADIGTTQIYTHVLEERLMRLVTDHHPLSDLSSD</sequence>
<dbReference type="Pfam" id="PF00589">
    <property type="entry name" value="Phage_integrase"/>
    <property type="match status" value="1"/>
</dbReference>
<dbReference type="Gene3D" id="1.10.443.10">
    <property type="entry name" value="Intergrase catalytic core"/>
    <property type="match status" value="1"/>
</dbReference>
<dbReference type="Proteomes" id="UP000265750">
    <property type="component" value="Unassembled WGS sequence"/>
</dbReference>